<organism evidence="2 3">
    <name type="scientific">Candidatus Aeolococcus gillhamiae</name>
    <dbReference type="NCBI Taxonomy" id="3127015"/>
    <lineage>
        <taxon>Bacteria</taxon>
        <taxon>Bacillati</taxon>
        <taxon>Candidatus Dormiibacterota</taxon>
        <taxon>Candidatus Dormibacteria</taxon>
        <taxon>Candidatus Aeolococcales</taxon>
        <taxon>Candidatus Aeolococcaceae</taxon>
        <taxon>Candidatus Aeolococcus</taxon>
    </lineage>
</organism>
<reference evidence="1 4" key="3">
    <citation type="submission" date="2020-10" db="EMBL/GenBank/DDBJ databases">
        <title>Ca. Dormibacterota MAGs.</title>
        <authorList>
            <person name="Montgomery K."/>
        </authorList>
    </citation>
    <scope>NUCLEOTIDE SEQUENCE [LARGE SCALE GENOMIC DNA]</scope>
    <source>
        <strain evidence="1">SC8812_S17_18</strain>
    </source>
</reference>
<dbReference type="Proteomes" id="UP000606991">
    <property type="component" value="Unassembled WGS sequence"/>
</dbReference>
<accession>A0A934K227</accession>
<dbReference type="Proteomes" id="UP000248724">
    <property type="component" value="Unassembled WGS sequence"/>
</dbReference>
<dbReference type="EMBL" id="JAEKNS010000080">
    <property type="protein sequence ID" value="MBJ7594766.1"/>
    <property type="molecule type" value="Genomic_DNA"/>
</dbReference>
<dbReference type="EMBL" id="QHBU01000116">
    <property type="protein sequence ID" value="PZR81333.1"/>
    <property type="molecule type" value="Genomic_DNA"/>
</dbReference>
<sequence length="76" mass="7832">MSAANAGTVTLLQNTQTNLQVQSVAPASGWTDKVTIATGQKVHVAFRATSSSGQVRFDGRLNPAGTKLTIVTVSCA</sequence>
<evidence type="ECO:0000313" key="4">
    <source>
        <dbReference type="Proteomes" id="UP000606991"/>
    </source>
</evidence>
<gene>
    <name evidence="2" type="ORF">DLM65_06090</name>
    <name evidence="1" type="ORF">JF886_07880</name>
</gene>
<dbReference type="AlphaFoldDB" id="A0A2W5Z7S4"/>
<reference evidence="2 3" key="1">
    <citation type="journal article" date="2017" name="Nature">
        <title>Atmospheric trace gases support primary production in Antarctic desert surface soil.</title>
        <authorList>
            <person name="Ji M."/>
            <person name="Greening C."/>
            <person name="Vanwonterghem I."/>
            <person name="Carere C.R."/>
            <person name="Bay S.K."/>
            <person name="Steen J.A."/>
            <person name="Montgomery K."/>
            <person name="Lines T."/>
            <person name="Beardall J."/>
            <person name="van Dorst J."/>
            <person name="Snape I."/>
            <person name="Stott M.B."/>
            <person name="Hugenholtz P."/>
            <person name="Ferrari B.C."/>
        </authorList>
    </citation>
    <scope>NUCLEOTIDE SEQUENCE [LARGE SCALE GENOMIC DNA]</scope>
    <source>
        <strain evidence="2">RRmetagenome_bin12</strain>
    </source>
</reference>
<proteinExistence type="predicted"/>
<evidence type="ECO:0000313" key="2">
    <source>
        <dbReference type="EMBL" id="PZR81333.1"/>
    </source>
</evidence>
<comment type="caution">
    <text evidence="2">The sequence shown here is derived from an EMBL/GenBank/DDBJ whole genome shotgun (WGS) entry which is preliminary data.</text>
</comment>
<protein>
    <submittedName>
        <fullName evidence="2">Uncharacterized protein</fullName>
    </submittedName>
</protein>
<name>A0A2W5Z7S4_9BACT</name>
<accession>A0A2W5Z7S4</accession>
<evidence type="ECO:0000313" key="1">
    <source>
        <dbReference type="EMBL" id="MBJ7594766.1"/>
    </source>
</evidence>
<reference evidence="2" key="2">
    <citation type="submission" date="2018-05" db="EMBL/GenBank/DDBJ databases">
        <authorList>
            <person name="Ferrari B."/>
        </authorList>
    </citation>
    <scope>NUCLEOTIDE SEQUENCE</scope>
    <source>
        <strain evidence="2">RRmetagenome_bin12</strain>
    </source>
</reference>
<dbReference type="RefSeq" id="WP_337311250.1">
    <property type="nucleotide sequence ID" value="NZ_JAEKNS010000080.1"/>
</dbReference>
<evidence type="ECO:0000313" key="3">
    <source>
        <dbReference type="Proteomes" id="UP000248724"/>
    </source>
</evidence>